<reference evidence="1 2" key="1">
    <citation type="submission" date="2018-08" db="EMBL/GenBank/DDBJ databases">
        <title>Genome and evolution of the arbuscular mycorrhizal fungus Diversispora epigaea (formerly Glomus versiforme) and its bacterial endosymbionts.</title>
        <authorList>
            <person name="Sun X."/>
            <person name="Fei Z."/>
            <person name="Harrison M."/>
        </authorList>
    </citation>
    <scope>NUCLEOTIDE SEQUENCE [LARGE SCALE GENOMIC DNA]</scope>
    <source>
        <strain evidence="1 2">IT104</strain>
    </source>
</reference>
<evidence type="ECO:0000313" key="1">
    <source>
        <dbReference type="EMBL" id="RHZ78093.1"/>
    </source>
</evidence>
<proteinExistence type="predicted"/>
<dbReference type="EMBL" id="PQFF01000158">
    <property type="protein sequence ID" value="RHZ78093.1"/>
    <property type="molecule type" value="Genomic_DNA"/>
</dbReference>
<dbReference type="AlphaFoldDB" id="A0A397IYY8"/>
<sequence length="66" mass="7641">MEKIFQRRSEPSSDELTADITKVPNLAQFKRILKNEFDILKEVKPSSIVFFNYDDLSTPIPPDTLL</sequence>
<gene>
    <name evidence="1" type="ORF">Glove_168g259</name>
</gene>
<dbReference type="Proteomes" id="UP000266861">
    <property type="component" value="Unassembled WGS sequence"/>
</dbReference>
<name>A0A397IYY8_9GLOM</name>
<keyword evidence="2" id="KW-1185">Reference proteome</keyword>
<accession>A0A397IYY8</accession>
<protein>
    <submittedName>
        <fullName evidence="1">Uncharacterized protein</fullName>
    </submittedName>
</protein>
<evidence type="ECO:0000313" key="2">
    <source>
        <dbReference type="Proteomes" id="UP000266861"/>
    </source>
</evidence>
<organism evidence="1 2">
    <name type="scientific">Diversispora epigaea</name>
    <dbReference type="NCBI Taxonomy" id="1348612"/>
    <lineage>
        <taxon>Eukaryota</taxon>
        <taxon>Fungi</taxon>
        <taxon>Fungi incertae sedis</taxon>
        <taxon>Mucoromycota</taxon>
        <taxon>Glomeromycotina</taxon>
        <taxon>Glomeromycetes</taxon>
        <taxon>Diversisporales</taxon>
        <taxon>Diversisporaceae</taxon>
        <taxon>Diversispora</taxon>
    </lineage>
</organism>
<comment type="caution">
    <text evidence="1">The sequence shown here is derived from an EMBL/GenBank/DDBJ whole genome shotgun (WGS) entry which is preliminary data.</text>
</comment>
<dbReference type="OrthoDB" id="2441871at2759"/>